<gene>
    <name evidence="2" type="ORF">EWM64_g6364</name>
</gene>
<dbReference type="PANTHER" id="PTHR11439:SF483">
    <property type="entry name" value="PEPTIDE SYNTHASE GLIP-LIKE, PUTATIVE (AFU_ORTHOLOGUE AFUA_3G12920)-RELATED"/>
    <property type="match status" value="1"/>
</dbReference>
<proteinExistence type="predicted"/>
<comment type="caution">
    <text evidence="2">The sequence shown here is derived from an EMBL/GenBank/DDBJ whole genome shotgun (WGS) entry which is preliminary data.</text>
</comment>
<organism evidence="2 3">
    <name type="scientific">Hericium alpestre</name>
    <dbReference type="NCBI Taxonomy" id="135208"/>
    <lineage>
        <taxon>Eukaryota</taxon>
        <taxon>Fungi</taxon>
        <taxon>Dikarya</taxon>
        <taxon>Basidiomycota</taxon>
        <taxon>Agaricomycotina</taxon>
        <taxon>Agaricomycetes</taxon>
        <taxon>Russulales</taxon>
        <taxon>Hericiaceae</taxon>
        <taxon>Hericium</taxon>
    </lineage>
</organism>
<dbReference type="InterPro" id="IPR013103">
    <property type="entry name" value="RVT_2"/>
</dbReference>
<dbReference type="InterPro" id="IPR043502">
    <property type="entry name" value="DNA/RNA_pol_sf"/>
</dbReference>
<protein>
    <recommendedName>
        <fullName evidence="1">Reverse transcriptase Ty1/copia-type domain-containing protein</fullName>
    </recommendedName>
</protein>
<dbReference type="Pfam" id="PF07727">
    <property type="entry name" value="RVT_2"/>
    <property type="match status" value="1"/>
</dbReference>
<name>A0A4Y9ZVY4_9AGAM</name>
<dbReference type="STRING" id="135208.A0A4Y9ZVY4"/>
<dbReference type="OrthoDB" id="3344688at2759"/>
<feature type="domain" description="Reverse transcriptase Ty1/copia-type" evidence="1">
    <location>
        <begin position="2"/>
        <end position="167"/>
    </location>
</feature>
<keyword evidence="3" id="KW-1185">Reference proteome</keyword>
<accession>A0A4Y9ZVY4</accession>
<evidence type="ECO:0000259" key="1">
    <source>
        <dbReference type="Pfam" id="PF07727"/>
    </source>
</evidence>
<evidence type="ECO:0000313" key="3">
    <source>
        <dbReference type="Proteomes" id="UP000298061"/>
    </source>
</evidence>
<dbReference type="EMBL" id="SFCI01000858">
    <property type="protein sequence ID" value="TFY77648.1"/>
    <property type="molecule type" value="Genomic_DNA"/>
</dbReference>
<sequence length="292" mass="31869">MEQLDVKTAFLHGILEEEVYMEQPPGFTDPGFEDYVCRLLKGLYGLKQGGQAWNLLLDSVMQKLGFTHLECEWCIYYHAHATGRSIVVIHVDDMNIAADSKEEMAHVKSELRSHFNIVELGPVNWLVGLTVSRDRTARTVTISQTALIDSVITQFGLDNAHPVSTPLDPNVRLTHADCPTDDASRADMAFVPYHELIGSLMYLCISTRPDITHSVNHLSQFNANPGHAHWLGAEHVTCYLKGTRTLGLILSGTQPLVLSSFTDASFGGDAGPAGARCSVSGFAFNLGSGAIS</sequence>
<dbReference type="AlphaFoldDB" id="A0A4Y9ZVY4"/>
<reference evidence="2 3" key="1">
    <citation type="submission" date="2019-02" db="EMBL/GenBank/DDBJ databases">
        <title>Genome sequencing of the rare red list fungi Hericium alpestre (H. flagellum).</title>
        <authorList>
            <person name="Buettner E."/>
            <person name="Kellner H."/>
        </authorList>
    </citation>
    <scope>NUCLEOTIDE SEQUENCE [LARGE SCALE GENOMIC DNA]</scope>
    <source>
        <strain evidence="2 3">DSM 108284</strain>
    </source>
</reference>
<dbReference type="SUPFAM" id="SSF56672">
    <property type="entry name" value="DNA/RNA polymerases"/>
    <property type="match status" value="1"/>
</dbReference>
<evidence type="ECO:0000313" key="2">
    <source>
        <dbReference type="EMBL" id="TFY77648.1"/>
    </source>
</evidence>
<dbReference type="PANTHER" id="PTHR11439">
    <property type="entry name" value="GAG-POL-RELATED RETROTRANSPOSON"/>
    <property type="match status" value="1"/>
</dbReference>
<dbReference type="Proteomes" id="UP000298061">
    <property type="component" value="Unassembled WGS sequence"/>
</dbReference>